<dbReference type="Pfam" id="PF07992">
    <property type="entry name" value="Pyr_redox_2"/>
    <property type="match status" value="1"/>
</dbReference>
<dbReference type="Pfam" id="PF02852">
    <property type="entry name" value="Pyr_redox_dim"/>
    <property type="match status" value="1"/>
</dbReference>
<reference evidence="11 12" key="1">
    <citation type="submission" date="2024-04" db="EMBL/GenBank/DDBJ databases">
        <title>Draft genome sequence of Thalassolituus maritimus NBRC 116585.</title>
        <authorList>
            <person name="Miyakawa T."/>
            <person name="Kusuya Y."/>
            <person name="Miura T."/>
        </authorList>
    </citation>
    <scope>NUCLEOTIDE SEQUENCE [LARGE SCALE GENOMIC DNA]</scope>
    <source>
        <strain evidence="11 12">5NW40-0001</strain>
    </source>
</reference>
<dbReference type="InterPro" id="IPR001100">
    <property type="entry name" value="Pyr_nuc-diS_OxRdtase"/>
</dbReference>
<feature type="domain" description="FAD/NAD(P)-binding" evidence="10">
    <location>
        <begin position="5"/>
        <end position="316"/>
    </location>
</feature>
<evidence type="ECO:0000313" key="11">
    <source>
        <dbReference type="EMBL" id="GAA6146307.1"/>
    </source>
</evidence>
<keyword evidence="4 8" id="KW-0274">FAD</keyword>
<dbReference type="InterPro" id="IPR023753">
    <property type="entry name" value="FAD/NAD-binding_dom"/>
</dbReference>
<dbReference type="PROSITE" id="PS00076">
    <property type="entry name" value="PYRIDINE_REDOX_1"/>
    <property type="match status" value="1"/>
</dbReference>
<proteinExistence type="inferred from homology"/>
<comment type="cofactor">
    <cofactor evidence="1">
        <name>FAD</name>
        <dbReference type="ChEBI" id="CHEBI:57692"/>
    </cofactor>
</comment>
<evidence type="ECO:0000259" key="9">
    <source>
        <dbReference type="Pfam" id="PF02852"/>
    </source>
</evidence>
<dbReference type="PRINTS" id="PR00368">
    <property type="entry name" value="FADPNR"/>
</dbReference>
<dbReference type="RefSeq" id="WP_353295532.1">
    <property type="nucleotide sequence ID" value="NZ_BAABWH010000006.1"/>
</dbReference>
<feature type="domain" description="Pyridine nucleotide-disulphide oxidoreductase dimerisation" evidence="9">
    <location>
        <begin position="336"/>
        <end position="445"/>
    </location>
</feature>
<dbReference type="Gene3D" id="3.50.50.60">
    <property type="entry name" value="FAD/NAD(P)-binding domain"/>
    <property type="match status" value="2"/>
</dbReference>
<evidence type="ECO:0000256" key="1">
    <source>
        <dbReference type="ARBA" id="ARBA00001974"/>
    </source>
</evidence>
<comment type="caution">
    <text evidence="11">The sequence shown here is derived from an EMBL/GenBank/DDBJ whole genome shotgun (WGS) entry which is preliminary data.</text>
</comment>
<gene>
    <name evidence="11" type="primary">gorA</name>
    <name evidence="11" type="ORF">NBRC116585_24250</name>
</gene>
<evidence type="ECO:0000256" key="7">
    <source>
        <dbReference type="ARBA" id="ARBA00023284"/>
    </source>
</evidence>
<evidence type="ECO:0000259" key="10">
    <source>
        <dbReference type="Pfam" id="PF07992"/>
    </source>
</evidence>
<dbReference type="InterPro" id="IPR012999">
    <property type="entry name" value="Pyr_OxRdtase_I_AS"/>
</dbReference>
<dbReference type="InterPro" id="IPR036188">
    <property type="entry name" value="FAD/NAD-bd_sf"/>
</dbReference>
<dbReference type="PIRSF" id="PIRSF000350">
    <property type="entry name" value="Mercury_reductase_MerA"/>
    <property type="match status" value="1"/>
</dbReference>
<evidence type="ECO:0000256" key="6">
    <source>
        <dbReference type="ARBA" id="ARBA00023157"/>
    </source>
</evidence>
<evidence type="ECO:0000256" key="5">
    <source>
        <dbReference type="ARBA" id="ARBA00023002"/>
    </source>
</evidence>
<accession>A0ABQ0A1P3</accession>
<evidence type="ECO:0000313" key="12">
    <source>
        <dbReference type="Proteomes" id="UP001481413"/>
    </source>
</evidence>
<keyword evidence="12" id="KW-1185">Reference proteome</keyword>
<keyword evidence="3 8" id="KW-0285">Flavoprotein</keyword>
<comment type="similarity">
    <text evidence="2 8">Belongs to the class-I pyridine nucleotide-disulfide oxidoreductase family.</text>
</comment>
<keyword evidence="7 8" id="KW-0676">Redox-active center</keyword>
<evidence type="ECO:0000256" key="2">
    <source>
        <dbReference type="ARBA" id="ARBA00007532"/>
    </source>
</evidence>
<dbReference type="PRINTS" id="PR00411">
    <property type="entry name" value="PNDRDTASEI"/>
</dbReference>
<dbReference type="InterPro" id="IPR046952">
    <property type="entry name" value="GSHR/TRXR-like"/>
</dbReference>
<name>A0ABQ0A1P3_9GAMM</name>
<keyword evidence="6" id="KW-1015">Disulfide bond</keyword>
<dbReference type="Gene3D" id="3.30.390.30">
    <property type="match status" value="1"/>
</dbReference>
<evidence type="ECO:0000256" key="4">
    <source>
        <dbReference type="ARBA" id="ARBA00022827"/>
    </source>
</evidence>
<dbReference type="EMBL" id="BAABWH010000006">
    <property type="protein sequence ID" value="GAA6146307.1"/>
    <property type="molecule type" value="Genomic_DNA"/>
</dbReference>
<organism evidence="11 12">
    <name type="scientific">Thalassolituus maritimus</name>
    <dbReference type="NCBI Taxonomy" id="484498"/>
    <lineage>
        <taxon>Bacteria</taxon>
        <taxon>Pseudomonadati</taxon>
        <taxon>Pseudomonadota</taxon>
        <taxon>Gammaproteobacteria</taxon>
        <taxon>Oceanospirillales</taxon>
        <taxon>Oceanospirillaceae</taxon>
        <taxon>Thalassolituus</taxon>
    </lineage>
</organism>
<dbReference type="InterPro" id="IPR004099">
    <property type="entry name" value="Pyr_nucl-diS_OxRdtase_dimer"/>
</dbReference>
<dbReference type="PANTHER" id="PTHR42737:SF2">
    <property type="entry name" value="GLUTATHIONE REDUCTASE"/>
    <property type="match status" value="1"/>
</dbReference>
<sequence>MTEVYDLVVIGAGSGGVRASRMAAATGAKVAVVEDMFLGGTCVNVGCVPKKLFVYASQYREQAAQAAGFGVDAHINNFDWATLKTNKDNEINRLNGIYKNVLEGPGVEIVTGKGEVVSPTQVRVGDRLLDTKRILVATGGWPFKPAIPGAELAMDSNDVFAMESFPESVVVVGGGYIAVEFAGIFSGLGAHTQLLYRGDRILRGFDEEVRSFVSEEVAKVGVQIRTQVDVVRIEESQGKKICHLSDGSTISCDMVMMATGRTAKTAGLGLEALGVETRKDGSIIADERFETNVKGVFALGDVIGTPALTPVALEQGMVFVSQQFGDGSRSINYDLIPTAVFCQPNIGTVGLTEEQASEQYPGDVDVYTSEFRALKHTVSGSTERTLMKLLVRRSDDKVLGAHMVGEEAGEIIQGIAVALQAGATKAHFDRTLGIHPTGAEEFVTMRSVTRVV</sequence>
<dbReference type="SUPFAM" id="SSF55424">
    <property type="entry name" value="FAD/NAD-linked reductases, dimerisation (C-terminal) domain"/>
    <property type="match status" value="1"/>
</dbReference>
<keyword evidence="5 8" id="KW-0560">Oxidoreductase</keyword>
<dbReference type="SUPFAM" id="SSF51905">
    <property type="entry name" value="FAD/NAD(P)-binding domain"/>
    <property type="match status" value="1"/>
</dbReference>
<dbReference type="NCBIfam" id="NF004776">
    <property type="entry name" value="PRK06116.1"/>
    <property type="match status" value="1"/>
</dbReference>
<dbReference type="InterPro" id="IPR016156">
    <property type="entry name" value="FAD/NAD-linked_Rdtase_dimer_sf"/>
</dbReference>
<evidence type="ECO:0000256" key="8">
    <source>
        <dbReference type="RuleBase" id="RU003691"/>
    </source>
</evidence>
<dbReference type="Proteomes" id="UP001481413">
    <property type="component" value="Unassembled WGS sequence"/>
</dbReference>
<protein>
    <submittedName>
        <fullName evidence="11">Glutathione-disulfide reductase</fullName>
    </submittedName>
</protein>
<dbReference type="PANTHER" id="PTHR42737">
    <property type="entry name" value="GLUTATHIONE REDUCTASE"/>
    <property type="match status" value="1"/>
</dbReference>
<evidence type="ECO:0000256" key="3">
    <source>
        <dbReference type="ARBA" id="ARBA00022630"/>
    </source>
</evidence>